<evidence type="ECO:0000256" key="1">
    <source>
        <dbReference type="SAM" id="Phobius"/>
    </source>
</evidence>
<dbReference type="RefSeq" id="WP_044035718.1">
    <property type="nucleotide sequence ID" value="NZ_HG917868.1"/>
</dbReference>
<feature type="transmembrane region" description="Helical" evidence="1">
    <location>
        <begin position="7"/>
        <end position="25"/>
    </location>
</feature>
<keyword evidence="1" id="KW-0472">Membrane</keyword>
<dbReference type="PATRIC" id="fig|1216932.3.peg.44"/>
<name>W6RUC3_9CLOT</name>
<feature type="transmembrane region" description="Helical" evidence="1">
    <location>
        <begin position="61"/>
        <end position="81"/>
    </location>
</feature>
<dbReference type="EMBL" id="HG917868">
    <property type="protein sequence ID" value="CDM67239.1"/>
    <property type="molecule type" value="Genomic_DNA"/>
</dbReference>
<sequence>MKSRTRKILKWFLVVIFMLFIFYMSSREGDKSTGDSSAVINLIKLYLGIDLDMISNGNASFIVRKTAHATEYLILFLLVYMAVKEYENVERKILLSLIITICYSISDEVHQYFVPGREMRIFDVMIDSIGASIGAILLKIKDRLKKIHL</sequence>
<dbReference type="InterPro" id="IPR006976">
    <property type="entry name" value="VanZ-like"/>
</dbReference>
<dbReference type="eggNOG" id="COG5652">
    <property type="taxonomic scope" value="Bacteria"/>
</dbReference>
<evidence type="ECO:0000313" key="3">
    <source>
        <dbReference type="EMBL" id="CDM67239.1"/>
    </source>
</evidence>
<protein>
    <submittedName>
        <fullName evidence="3">Putative membrane protein</fullName>
    </submittedName>
</protein>
<dbReference type="STRING" id="1216932.CM240_0056"/>
<dbReference type="Proteomes" id="UP000019426">
    <property type="component" value="Chromosome M2/40_rep1"/>
</dbReference>
<reference evidence="3 4" key="1">
    <citation type="submission" date="2013-11" db="EMBL/GenBank/DDBJ databases">
        <title>Complete genome sequence of Clostridum sp. M2/40.</title>
        <authorList>
            <person name="Wibberg D."/>
            <person name="Puehler A."/>
            <person name="Schlueter A."/>
        </authorList>
    </citation>
    <scope>NUCLEOTIDE SEQUENCE [LARGE SCALE GENOMIC DNA]</scope>
    <source>
        <strain evidence="4">M2/40</strain>
    </source>
</reference>
<proteinExistence type="predicted"/>
<keyword evidence="1" id="KW-0812">Transmembrane</keyword>
<dbReference type="HOGENOM" id="CLU_096028_0_3_9"/>
<evidence type="ECO:0000259" key="2">
    <source>
        <dbReference type="Pfam" id="PF04892"/>
    </source>
</evidence>
<dbReference type="Pfam" id="PF04892">
    <property type="entry name" value="VanZ"/>
    <property type="match status" value="1"/>
</dbReference>
<evidence type="ECO:0000313" key="4">
    <source>
        <dbReference type="Proteomes" id="UP000019426"/>
    </source>
</evidence>
<dbReference type="AlphaFoldDB" id="W6RUC3"/>
<keyword evidence="1" id="KW-1133">Transmembrane helix</keyword>
<accession>W6RUC3</accession>
<feature type="domain" description="VanZ-like" evidence="2">
    <location>
        <begin position="11"/>
        <end position="140"/>
    </location>
</feature>
<dbReference type="NCBIfam" id="NF037970">
    <property type="entry name" value="vanZ_1"/>
    <property type="match status" value="1"/>
</dbReference>
<organism evidence="3 4">
    <name type="scientific">Clostridium bornimense</name>
    <dbReference type="NCBI Taxonomy" id="1216932"/>
    <lineage>
        <taxon>Bacteria</taxon>
        <taxon>Bacillati</taxon>
        <taxon>Bacillota</taxon>
        <taxon>Clostridia</taxon>
        <taxon>Eubacteriales</taxon>
        <taxon>Clostridiaceae</taxon>
        <taxon>Clostridium</taxon>
    </lineage>
</organism>
<dbReference type="KEGG" id="clt:CM240_0056"/>
<gene>
    <name evidence="3" type="ORF">CM240_0056</name>
</gene>
<keyword evidence="4" id="KW-1185">Reference proteome</keyword>